<reference evidence="1" key="1">
    <citation type="submission" date="2019-08" db="EMBL/GenBank/DDBJ databases">
        <title>The genome of the North American firefly Photinus pyralis.</title>
        <authorList>
            <consortium name="Photinus pyralis genome working group"/>
            <person name="Fallon T.R."/>
            <person name="Sander Lower S.E."/>
            <person name="Weng J.-K."/>
        </authorList>
    </citation>
    <scope>NUCLEOTIDE SEQUENCE</scope>
    <source>
        <strain evidence="1">TRF0915ILg1</strain>
        <tissue evidence="1">Whole body</tissue>
    </source>
</reference>
<dbReference type="EMBL" id="VTPC01088355">
    <property type="protein sequence ID" value="KAF2886216.1"/>
    <property type="molecule type" value="Genomic_DNA"/>
</dbReference>
<dbReference type="AlphaFoldDB" id="A0A8K0G532"/>
<dbReference type="OrthoDB" id="6758738at2759"/>
<dbReference type="Proteomes" id="UP000801492">
    <property type="component" value="Unassembled WGS sequence"/>
</dbReference>
<accession>A0A8K0G532</accession>
<gene>
    <name evidence="1" type="ORF">ILUMI_19957</name>
</gene>
<comment type="caution">
    <text evidence="1">The sequence shown here is derived from an EMBL/GenBank/DDBJ whole genome shotgun (WGS) entry which is preliminary data.</text>
</comment>
<sequence length="83" mass="9526">KREAVPISLISFRQWREYHQKPLTKNRPEFLLNNDGEIDIFDVTLTKEGEMSVLELKNALKIMEIGRAPGPSGILVKLLLDHN</sequence>
<keyword evidence="2" id="KW-1185">Reference proteome</keyword>
<organism evidence="1 2">
    <name type="scientific">Ignelater luminosus</name>
    <name type="common">Cucubano</name>
    <name type="synonym">Pyrophorus luminosus</name>
    <dbReference type="NCBI Taxonomy" id="2038154"/>
    <lineage>
        <taxon>Eukaryota</taxon>
        <taxon>Metazoa</taxon>
        <taxon>Ecdysozoa</taxon>
        <taxon>Arthropoda</taxon>
        <taxon>Hexapoda</taxon>
        <taxon>Insecta</taxon>
        <taxon>Pterygota</taxon>
        <taxon>Neoptera</taxon>
        <taxon>Endopterygota</taxon>
        <taxon>Coleoptera</taxon>
        <taxon>Polyphaga</taxon>
        <taxon>Elateriformia</taxon>
        <taxon>Elateroidea</taxon>
        <taxon>Elateridae</taxon>
        <taxon>Agrypninae</taxon>
        <taxon>Pyrophorini</taxon>
        <taxon>Ignelater</taxon>
    </lineage>
</organism>
<protein>
    <submittedName>
        <fullName evidence="1">Uncharacterized protein</fullName>
    </submittedName>
</protein>
<evidence type="ECO:0000313" key="2">
    <source>
        <dbReference type="Proteomes" id="UP000801492"/>
    </source>
</evidence>
<proteinExistence type="predicted"/>
<evidence type="ECO:0000313" key="1">
    <source>
        <dbReference type="EMBL" id="KAF2886216.1"/>
    </source>
</evidence>
<feature type="non-terminal residue" evidence="1">
    <location>
        <position position="1"/>
    </location>
</feature>
<name>A0A8K0G532_IGNLU</name>